<protein>
    <submittedName>
        <fullName evidence="3">p-loop containing nucleoside triphosphate hydrolase</fullName>
    </submittedName>
</protein>
<dbReference type="InterPro" id="IPR003593">
    <property type="entry name" value="AAA+_ATPase"/>
</dbReference>
<dbReference type="Pfam" id="PF00004">
    <property type="entry name" value="AAA"/>
    <property type="match status" value="1"/>
</dbReference>
<dbReference type="OrthoDB" id="10042665at2759"/>
<dbReference type="STRING" id="490622.A0A395NQY6"/>
<dbReference type="Pfam" id="PF22942">
    <property type="entry name" value="DUF7025"/>
    <property type="match status" value="1"/>
</dbReference>
<sequence length="654" mass="75025">MSTTDVVMALSLPGDTTPVVTKLYQQEYVHWSQFESEDKQIDALEKQMTEMAIVQRFVHCNTSWVTESFTINSPSMRKILSEVLENYQDLDLECENWTFRSPYIPLVHRWQRLQDFRKTTSDPVLLKAAQELIDFLIPIAGPSVDALEQTRLTGKVAFDHLWQIFPPGELVMTKMYGHDTVCRVIKHYKVDSYSAYWVIEMEYVDWNGDRCGYQTMKTKIPQYNGYRWARSLSTWPISFDSDPATIKTKMIARGRMFEELRTYHFMQYEGRKIVMRGDKTAEPVSGRVVVDTFAYYTSSKEVKPDLRPLNLEKEKDNEGDALKSKGGDEDEDGPDDESRDDYSTISDELKLTVQRTEAAAERKEDLTPLTDEQCLLATPWVYGFDLKSKEWGLFLVEEMKDIVWNDDAFANLVLPGDEKELAWSFIENKNFASAGFDDFVTDKGRGIIILMFGPPGVGKTYTAEAVAEKGRVPLYSMSAGALGTRPHEVEEALDRALELCRLWNAMLLLDEADVFLSARKEDTLARNELVSIFLTKLEYYQGILFLTTNRAASLDHAFQSRVDLFLPYSDLTTAARRQVWQNFVMRAGGEGRFEVHDKDYDRLSELKLNGREIKNLIKSARLLSMKSGQRVTVDRLAQLAEKRLQALEMLNIGT</sequence>
<dbReference type="SMART" id="SM00382">
    <property type="entry name" value="AAA"/>
    <property type="match status" value="1"/>
</dbReference>
<evidence type="ECO:0000259" key="2">
    <source>
        <dbReference type="SMART" id="SM00382"/>
    </source>
</evidence>
<accession>A0A395NQY6</accession>
<dbReference type="CDD" id="cd19481">
    <property type="entry name" value="RecA-like_protease"/>
    <property type="match status" value="1"/>
</dbReference>
<feature type="region of interest" description="Disordered" evidence="1">
    <location>
        <begin position="306"/>
        <end position="344"/>
    </location>
</feature>
<dbReference type="PANTHER" id="PTHR46411:SF3">
    <property type="entry name" value="AAA+ ATPASE DOMAIN-CONTAINING PROTEIN"/>
    <property type="match status" value="1"/>
</dbReference>
<dbReference type="AlphaFoldDB" id="A0A395NQY6"/>
<dbReference type="GO" id="GO:0016887">
    <property type="term" value="F:ATP hydrolysis activity"/>
    <property type="evidence" value="ECO:0007669"/>
    <property type="project" value="InterPro"/>
</dbReference>
<dbReference type="PANTHER" id="PTHR46411">
    <property type="entry name" value="FAMILY ATPASE, PUTATIVE-RELATED"/>
    <property type="match status" value="1"/>
</dbReference>
<dbReference type="GO" id="GO:0005524">
    <property type="term" value="F:ATP binding"/>
    <property type="evidence" value="ECO:0007669"/>
    <property type="project" value="InterPro"/>
</dbReference>
<evidence type="ECO:0000313" key="4">
    <source>
        <dbReference type="Proteomes" id="UP000266272"/>
    </source>
</evidence>
<dbReference type="InterPro" id="IPR003959">
    <property type="entry name" value="ATPase_AAA_core"/>
</dbReference>
<gene>
    <name evidence="3" type="ORF">TARUN_3757</name>
</gene>
<feature type="domain" description="AAA+ ATPase" evidence="2">
    <location>
        <begin position="445"/>
        <end position="572"/>
    </location>
</feature>
<dbReference type="Proteomes" id="UP000266272">
    <property type="component" value="Unassembled WGS sequence"/>
</dbReference>
<dbReference type="SUPFAM" id="SSF52540">
    <property type="entry name" value="P-loop containing nucleoside triphosphate hydrolases"/>
    <property type="match status" value="1"/>
</dbReference>
<evidence type="ECO:0000256" key="1">
    <source>
        <dbReference type="SAM" id="MobiDB-lite"/>
    </source>
</evidence>
<comment type="caution">
    <text evidence="3">The sequence shown here is derived from an EMBL/GenBank/DDBJ whole genome shotgun (WGS) entry which is preliminary data.</text>
</comment>
<proteinExistence type="predicted"/>
<evidence type="ECO:0000313" key="3">
    <source>
        <dbReference type="EMBL" id="RFU78510.1"/>
    </source>
</evidence>
<feature type="compositionally biased region" description="Acidic residues" evidence="1">
    <location>
        <begin position="328"/>
        <end position="339"/>
    </location>
</feature>
<dbReference type="Gene3D" id="3.40.50.300">
    <property type="entry name" value="P-loop containing nucleotide triphosphate hydrolases"/>
    <property type="match status" value="1"/>
</dbReference>
<name>A0A395NQY6_TRIAR</name>
<reference evidence="3 4" key="1">
    <citation type="journal article" date="2018" name="PLoS Pathog.">
        <title>Evolution of structural diversity of trichothecenes, a family of toxins produced by plant pathogenic and entomopathogenic fungi.</title>
        <authorList>
            <person name="Proctor R.H."/>
            <person name="McCormick S.P."/>
            <person name="Kim H.S."/>
            <person name="Cardoza R.E."/>
            <person name="Stanley A.M."/>
            <person name="Lindo L."/>
            <person name="Kelly A."/>
            <person name="Brown D.W."/>
            <person name="Lee T."/>
            <person name="Vaughan M.M."/>
            <person name="Alexander N.J."/>
            <person name="Busman M."/>
            <person name="Gutierrez S."/>
        </authorList>
    </citation>
    <scope>NUCLEOTIDE SEQUENCE [LARGE SCALE GENOMIC DNA]</scope>
    <source>
        <strain evidence="3 4">IBT 40837</strain>
    </source>
</reference>
<dbReference type="InterPro" id="IPR027417">
    <property type="entry name" value="P-loop_NTPase"/>
</dbReference>
<keyword evidence="3" id="KW-0378">Hydrolase</keyword>
<dbReference type="InterPro" id="IPR054289">
    <property type="entry name" value="DUF7025"/>
</dbReference>
<organism evidence="3 4">
    <name type="scientific">Trichoderma arundinaceum</name>
    <dbReference type="NCBI Taxonomy" id="490622"/>
    <lineage>
        <taxon>Eukaryota</taxon>
        <taxon>Fungi</taxon>
        <taxon>Dikarya</taxon>
        <taxon>Ascomycota</taxon>
        <taxon>Pezizomycotina</taxon>
        <taxon>Sordariomycetes</taxon>
        <taxon>Hypocreomycetidae</taxon>
        <taxon>Hypocreales</taxon>
        <taxon>Hypocreaceae</taxon>
        <taxon>Trichoderma</taxon>
    </lineage>
</organism>
<feature type="compositionally biased region" description="Basic and acidic residues" evidence="1">
    <location>
        <begin position="306"/>
        <end position="327"/>
    </location>
</feature>
<keyword evidence="4" id="KW-1185">Reference proteome</keyword>
<dbReference type="EMBL" id="PXOA01000209">
    <property type="protein sequence ID" value="RFU78510.1"/>
    <property type="molecule type" value="Genomic_DNA"/>
</dbReference>